<dbReference type="Pfam" id="PF04883">
    <property type="entry name" value="HK97-gp10_like"/>
    <property type="match status" value="1"/>
</dbReference>
<evidence type="ECO:0000313" key="2">
    <source>
        <dbReference type="Proteomes" id="UP000740329"/>
    </source>
</evidence>
<dbReference type="InterPro" id="IPR010064">
    <property type="entry name" value="HK97-gp10_tail"/>
</dbReference>
<dbReference type="Proteomes" id="UP000740329">
    <property type="component" value="Unassembled WGS sequence"/>
</dbReference>
<protein>
    <submittedName>
        <fullName evidence="1">Phage gpG-like protein</fullName>
    </submittedName>
</protein>
<comment type="caution">
    <text evidence="1">The sequence shown here is derived from an EMBL/GenBank/DDBJ whole genome shotgun (WGS) entry which is preliminary data.</text>
</comment>
<sequence length="150" mass="17579">MFKINISKMPNFDKINKNIEKEINQAIVESGTEVENGINENIRNYYEKKNLKGHKKISEKYYKRLYKLGKVPHRGLVSSNENKTKLQDSIHASYDNMICEITCSAEYAKYLEFGRTTKSGKIEQPFFYPAVKEKEDKIKKRFSKIIENSI</sequence>
<dbReference type="AlphaFoldDB" id="A0A8J7S5Z1"/>
<dbReference type="RefSeq" id="WP_209591660.1">
    <property type="nucleotide sequence ID" value="NZ_JAGGMV010000007.1"/>
</dbReference>
<gene>
    <name evidence="1" type="ORF">J3E07_001581</name>
</gene>
<organism evidence="1 2">
    <name type="scientific">Methanococcus voltae</name>
    <dbReference type="NCBI Taxonomy" id="2188"/>
    <lineage>
        <taxon>Archaea</taxon>
        <taxon>Methanobacteriati</taxon>
        <taxon>Methanobacteriota</taxon>
        <taxon>Methanomada group</taxon>
        <taxon>Methanococci</taxon>
        <taxon>Methanococcales</taxon>
        <taxon>Methanococcaceae</taxon>
        <taxon>Methanococcus</taxon>
    </lineage>
</organism>
<proteinExistence type="predicted"/>
<accession>A0A8J7S5Z1</accession>
<evidence type="ECO:0000313" key="1">
    <source>
        <dbReference type="EMBL" id="MBP2202140.1"/>
    </source>
</evidence>
<dbReference type="EMBL" id="JAGGMV010000007">
    <property type="protein sequence ID" value="MBP2202140.1"/>
    <property type="molecule type" value="Genomic_DNA"/>
</dbReference>
<name>A0A8J7S5Z1_METVO</name>
<reference evidence="1" key="1">
    <citation type="submission" date="2021-03" db="EMBL/GenBank/DDBJ databases">
        <title>Genomic Encyclopedia of Type Strains, Phase IV (KMG-V): Genome sequencing to study the core and pangenomes of soil and plant-associated prokaryotes.</title>
        <authorList>
            <person name="Whitman W."/>
        </authorList>
    </citation>
    <scope>NUCLEOTIDE SEQUENCE</scope>
    <source>
        <strain evidence="1">C4</strain>
    </source>
</reference>